<dbReference type="SUPFAM" id="SSF52096">
    <property type="entry name" value="ClpP/crotonase"/>
    <property type="match status" value="1"/>
</dbReference>
<dbReference type="GeneID" id="20814803"/>
<dbReference type="Pfam" id="PF03572">
    <property type="entry name" value="Peptidase_S41"/>
    <property type="match status" value="1"/>
</dbReference>
<evidence type="ECO:0000313" key="2">
    <source>
        <dbReference type="EMBL" id="ETV71997.1"/>
    </source>
</evidence>
<dbReference type="InterPro" id="IPR052766">
    <property type="entry name" value="S41A_metabolite_peptidase"/>
</dbReference>
<accession>W4FWY1</accession>
<dbReference type="Gene3D" id="3.90.226.10">
    <property type="entry name" value="2-enoyl-CoA Hydratase, Chain A, domain 1"/>
    <property type="match status" value="1"/>
</dbReference>
<dbReference type="GO" id="GO:0006508">
    <property type="term" value="P:proteolysis"/>
    <property type="evidence" value="ECO:0007669"/>
    <property type="project" value="InterPro"/>
</dbReference>
<dbReference type="AlphaFoldDB" id="W4FWY1"/>
<proteinExistence type="predicted"/>
<sequence>MTCASFDWHQFWRSSSNPMETSQLLQKDQPQKASRSTPLKIAAVAVLGLVGSLVVYSSVSSHHGTTGAATSTESNPSNVCLTSRFLTLDQLKTCVHSIPYNATQKTLVLDHIRRTLPNYVFTEIAKAEHAFGPYTLAPVDLAAELAAIEAADFPNDLALHDALYNVFKQLQDAHTTYHKPSLYSQFYALQPASLISVVRNDKQIIQLAKPDATEVSIYREFFPSETHDFDVVGWEVVRIDGEPALSVLRSFADDHVGILKDGGTRFNLAVSGFGTGRGQFVYRPLSSLDVPTKSFVEYSLYHAATNQTKTVQYNWIGLNGVAKPGRALPASSHNGKLEHYFERLVRHLIYHSLFEPTPEVSYDTVDGDASVGVLKIAAFSAIGGEDSATFTEEFTANVTDALSEFVHSNKTTLVLDLTGNGGGDICLGYATLRYLFPQLDLPGPREGTGPHTEAVYHVQASPLIELLATQGESLLQNDPISCTSEFCPSQWYSTTTKRQFLNASWATQGVTNTVLGNVSQGLYYGCSSYNDFFPPPGANFKGLSADHVILVSHGYCGSTCSVFSSFIQQHNLAHTVAFGGYKDVAQQFFSFPGGQVYTTGALYDDAVALGVDSNDLVPQPLSNISDLYAGSTVSFALVAISPWKTQWNKTLLPLEYTFVPATHNPVFPADPLNTTALYHAAVSVVRNAS</sequence>
<reference evidence="2" key="1">
    <citation type="submission" date="2013-12" db="EMBL/GenBank/DDBJ databases">
        <title>The Genome Sequence of Aphanomyces astaci APO3.</title>
        <authorList>
            <consortium name="The Broad Institute Genomics Platform"/>
            <person name="Russ C."/>
            <person name="Tyler B."/>
            <person name="van West P."/>
            <person name="Dieguez-Uribeondo J."/>
            <person name="Young S.K."/>
            <person name="Zeng Q."/>
            <person name="Gargeya S."/>
            <person name="Fitzgerald M."/>
            <person name="Abouelleil A."/>
            <person name="Alvarado L."/>
            <person name="Chapman S.B."/>
            <person name="Gainer-Dewar J."/>
            <person name="Goldberg J."/>
            <person name="Griggs A."/>
            <person name="Gujja S."/>
            <person name="Hansen M."/>
            <person name="Howarth C."/>
            <person name="Imamovic A."/>
            <person name="Ireland A."/>
            <person name="Larimer J."/>
            <person name="McCowan C."/>
            <person name="Murphy C."/>
            <person name="Pearson M."/>
            <person name="Poon T.W."/>
            <person name="Priest M."/>
            <person name="Roberts A."/>
            <person name="Saif S."/>
            <person name="Shea T."/>
            <person name="Sykes S."/>
            <person name="Wortman J."/>
            <person name="Nusbaum C."/>
            <person name="Birren B."/>
        </authorList>
    </citation>
    <scope>NUCLEOTIDE SEQUENCE [LARGE SCALE GENOMIC DNA]</scope>
    <source>
        <strain evidence="2">APO3</strain>
    </source>
</reference>
<name>W4FWY1_APHAT</name>
<dbReference type="EMBL" id="KI913156">
    <property type="protein sequence ID" value="ETV71997.1"/>
    <property type="molecule type" value="Genomic_DNA"/>
</dbReference>
<dbReference type="VEuPathDB" id="FungiDB:H257_12807"/>
<evidence type="ECO:0000259" key="1">
    <source>
        <dbReference type="Pfam" id="PF03572"/>
    </source>
</evidence>
<dbReference type="STRING" id="112090.W4FWY1"/>
<feature type="domain" description="Tail specific protease" evidence="1">
    <location>
        <begin position="371"/>
        <end position="573"/>
    </location>
</feature>
<dbReference type="PANTHER" id="PTHR37049">
    <property type="entry name" value="PEPTIDASE S41 FAMILY PROTEIN"/>
    <property type="match status" value="1"/>
</dbReference>
<dbReference type="PANTHER" id="PTHR37049:SF4">
    <property type="entry name" value="RHODANESE DOMAIN-CONTAINING PROTEIN"/>
    <property type="match status" value="1"/>
</dbReference>
<protein>
    <recommendedName>
        <fullName evidence="1">Tail specific protease domain-containing protein</fullName>
    </recommendedName>
</protein>
<dbReference type="RefSeq" id="XP_009838440.1">
    <property type="nucleotide sequence ID" value="XM_009840138.1"/>
</dbReference>
<gene>
    <name evidence="2" type="ORF">H257_12807</name>
</gene>
<dbReference type="GO" id="GO:0008236">
    <property type="term" value="F:serine-type peptidase activity"/>
    <property type="evidence" value="ECO:0007669"/>
    <property type="project" value="InterPro"/>
</dbReference>
<dbReference type="OrthoDB" id="27214at2759"/>
<organism evidence="2">
    <name type="scientific">Aphanomyces astaci</name>
    <name type="common">Crayfish plague agent</name>
    <dbReference type="NCBI Taxonomy" id="112090"/>
    <lineage>
        <taxon>Eukaryota</taxon>
        <taxon>Sar</taxon>
        <taxon>Stramenopiles</taxon>
        <taxon>Oomycota</taxon>
        <taxon>Saprolegniomycetes</taxon>
        <taxon>Saprolegniales</taxon>
        <taxon>Verrucalvaceae</taxon>
        <taxon>Aphanomyces</taxon>
    </lineage>
</organism>
<dbReference type="InterPro" id="IPR029045">
    <property type="entry name" value="ClpP/crotonase-like_dom_sf"/>
</dbReference>
<dbReference type="InterPro" id="IPR005151">
    <property type="entry name" value="Tail-specific_protease"/>
</dbReference>